<dbReference type="AlphaFoldDB" id="A0A8H4QYV6"/>
<proteinExistence type="predicted"/>
<sequence>MEDPQSSQLYRYNGMGLLVRAALCETAEFDRTESVLQLYAHSMETRVHGQWEKSLTTSLER</sequence>
<protein>
    <submittedName>
        <fullName evidence="1">Uncharacterized protein</fullName>
    </submittedName>
</protein>
<accession>A0A8H4QYV6</accession>
<keyword evidence="2" id="KW-1185">Reference proteome</keyword>
<evidence type="ECO:0000313" key="2">
    <source>
        <dbReference type="Proteomes" id="UP000521872"/>
    </source>
</evidence>
<dbReference type="Proteomes" id="UP000521872">
    <property type="component" value="Unassembled WGS sequence"/>
</dbReference>
<gene>
    <name evidence="1" type="ORF">D9613_009759</name>
</gene>
<dbReference type="EMBL" id="JAACJL010000017">
    <property type="protein sequence ID" value="KAF4618787.1"/>
    <property type="molecule type" value="Genomic_DNA"/>
</dbReference>
<comment type="caution">
    <text evidence="1">The sequence shown here is derived from an EMBL/GenBank/DDBJ whole genome shotgun (WGS) entry which is preliminary data.</text>
</comment>
<name>A0A8H4QYV6_9AGAR</name>
<reference evidence="1 2" key="1">
    <citation type="submission" date="2019-12" db="EMBL/GenBank/DDBJ databases">
        <authorList>
            <person name="Floudas D."/>
            <person name="Bentzer J."/>
            <person name="Ahren D."/>
            <person name="Johansson T."/>
            <person name="Persson P."/>
            <person name="Tunlid A."/>
        </authorList>
    </citation>
    <scope>NUCLEOTIDE SEQUENCE [LARGE SCALE GENOMIC DNA]</scope>
    <source>
        <strain evidence="1 2">CBS 102.39</strain>
    </source>
</reference>
<evidence type="ECO:0000313" key="1">
    <source>
        <dbReference type="EMBL" id="KAF4618787.1"/>
    </source>
</evidence>
<organism evidence="1 2">
    <name type="scientific">Agrocybe pediades</name>
    <dbReference type="NCBI Taxonomy" id="84607"/>
    <lineage>
        <taxon>Eukaryota</taxon>
        <taxon>Fungi</taxon>
        <taxon>Dikarya</taxon>
        <taxon>Basidiomycota</taxon>
        <taxon>Agaricomycotina</taxon>
        <taxon>Agaricomycetes</taxon>
        <taxon>Agaricomycetidae</taxon>
        <taxon>Agaricales</taxon>
        <taxon>Agaricineae</taxon>
        <taxon>Strophariaceae</taxon>
        <taxon>Agrocybe</taxon>
    </lineage>
</organism>